<dbReference type="RefSeq" id="XP_011120970.1">
    <property type="nucleotide sequence ID" value="XM_011122668.1"/>
</dbReference>
<evidence type="ECO:0000313" key="2">
    <source>
        <dbReference type="Proteomes" id="UP000008784"/>
    </source>
</evidence>
<evidence type="ECO:0000313" key="1">
    <source>
        <dbReference type="EMBL" id="EGX50351.1"/>
    </source>
</evidence>
<dbReference type="EMBL" id="ADOT01000123">
    <property type="protein sequence ID" value="EGX50351.1"/>
    <property type="molecule type" value="Genomic_DNA"/>
</dbReference>
<dbReference type="GeneID" id="22891860"/>
<protein>
    <submittedName>
        <fullName evidence="1">Uncharacterized protein</fullName>
    </submittedName>
</protein>
<sequence>MSVNFFEGQNVQAKKFRPVTAGFATAGRKAIKRAQIEEYMAFQRPYIEAIAPIINTIQTDAMHKDRVGWDEVIEADYILQRERRADAIARRARQREIRAQQVDQEEEEAPRAMRFEDLMEQDELNDGIDINGDPNDDDDDDNIPVGPIPPSLTTLLDNMQPTLGNITELLEEVDYDEVPFTPEAQRLEAGMPFNYRLINEEARDRTIKALERLEKVIINGTDEWDIEINEMFAVDTDEYHRKAEETIKKHSLLSMLERLVLEINQSWVFERDLDSIFAYLYSMPQGRGSKVLIDLNGPLDYANSLQAISGGVGAFLAAFSLGFDNAFKFLPKRSSGRWIAEALVTKSRIIEILEFYHELVTRFYRNVRLLADRPFGETVDEDHAKMIRERQRNLDREANALEELNQMNQGNQADLLNQFNQQNRGNPLNRGDFAQQLGRMNQNHEWDDI</sequence>
<dbReference type="InParanoid" id="G1X908"/>
<dbReference type="Proteomes" id="UP000008784">
    <property type="component" value="Unassembled WGS sequence"/>
</dbReference>
<proteinExistence type="predicted"/>
<name>G1X908_ARTOA</name>
<dbReference type="AlphaFoldDB" id="G1X908"/>
<keyword evidence="2" id="KW-1185">Reference proteome</keyword>
<dbReference type="OrthoDB" id="5430320at2759"/>
<organism evidence="1 2">
    <name type="scientific">Arthrobotrys oligospora (strain ATCC 24927 / CBS 115.81 / DSM 1491)</name>
    <name type="common">Nematode-trapping fungus</name>
    <name type="synonym">Didymozoophaga oligospora</name>
    <dbReference type="NCBI Taxonomy" id="756982"/>
    <lineage>
        <taxon>Eukaryota</taxon>
        <taxon>Fungi</taxon>
        <taxon>Dikarya</taxon>
        <taxon>Ascomycota</taxon>
        <taxon>Pezizomycotina</taxon>
        <taxon>Orbiliomycetes</taxon>
        <taxon>Orbiliales</taxon>
        <taxon>Orbiliaceae</taxon>
        <taxon>Orbilia</taxon>
        <taxon>Orbilia oligospora</taxon>
    </lineage>
</organism>
<accession>G1X908</accession>
<comment type="caution">
    <text evidence="1">The sequence shown here is derived from an EMBL/GenBank/DDBJ whole genome shotgun (WGS) entry which is preliminary data.</text>
</comment>
<dbReference type="HOGENOM" id="CLU_609661_0_0_1"/>
<gene>
    <name evidence="1" type="ORF">AOL_s00076g115</name>
</gene>
<reference evidence="1 2" key="1">
    <citation type="journal article" date="2011" name="PLoS Pathog.">
        <title>Genomic and proteomic analyses of the fungus Arthrobotrys oligospora provide insights into nematode-trap formation.</title>
        <authorList>
            <person name="Yang J."/>
            <person name="Wang L."/>
            <person name="Ji X."/>
            <person name="Feng Y."/>
            <person name="Li X."/>
            <person name="Zou C."/>
            <person name="Xu J."/>
            <person name="Ren Y."/>
            <person name="Mi Q."/>
            <person name="Wu J."/>
            <person name="Liu S."/>
            <person name="Liu Y."/>
            <person name="Huang X."/>
            <person name="Wang H."/>
            <person name="Niu X."/>
            <person name="Li J."/>
            <person name="Liang L."/>
            <person name="Luo Y."/>
            <person name="Ji K."/>
            <person name="Zhou W."/>
            <person name="Yu Z."/>
            <person name="Li G."/>
            <person name="Liu Y."/>
            <person name="Li L."/>
            <person name="Qiao M."/>
            <person name="Feng L."/>
            <person name="Zhang K.-Q."/>
        </authorList>
    </citation>
    <scope>NUCLEOTIDE SEQUENCE [LARGE SCALE GENOMIC DNA]</scope>
    <source>
        <strain evidence="2">ATCC 24927 / CBS 115.81 / DSM 1491</strain>
    </source>
</reference>